<name>A0A1D7XNU3_9CLOT</name>
<dbReference type="SMART" id="SM00287">
    <property type="entry name" value="SH3b"/>
    <property type="match status" value="1"/>
</dbReference>
<proteinExistence type="predicted"/>
<dbReference type="AlphaFoldDB" id="A0A1D7XNU3"/>
<feature type="signal peptide" evidence="1">
    <location>
        <begin position="1"/>
        <end position="24"/>
    </location>
</feature>
<organism evidence="3 4">
    <name type="scientific">Clostridium taeniosporum</name>
    <dbReference type="NCBI Taxonomy" id="394958"/>
    <lineage>
        <taxon>Bacteria</taxon>
        <taxon>Bacillati</taxon>
        <taxon>Bacillota</taxon>
        <taxon>Clostridia</taxon>
        <taxon>Eubacteriales</taxon>
        <taxon>Clostridiaceae</taxon>
        <taxon>Clostridium</taxon>
    </lineage>
</organism>
<dbReference type="Pfam" id="PF08239">
    <property type="entry name" value="SH3_3"/>
    <property type="match status" value="1"/>
</dbReference>
<accession>A0A1D7XNU3</accession>
<sequence length="122" mass="13399">MKSKKVLSLLLATCIVGTSIEVFSVAVNAKVRDSITIEESNTVTDENNEVSHRRVPRSVGSIVVTARSGANIRKGPGTNYKKIGAIAWGEDTPYAYEKKNGWYKIEWGDSYGWISASTCELQ</sequence>
<geneLocation type="plasmid" evidence="4">
    <name>pct1</name>
</geneLocation>
<keyword evidence="1" id="KW-0732">Signal</keyword>
<feature type="chain" id="PRO_5039426666" evidence="1">
    <location>
        <begin position="25"/>
        <end position="122"/>
    </location>
</feature>
<keyword evidence="3" id="KW-0614">Plasmid</keyword>
<gene>
    <name evidence="3" type="ORF">BGI42_14660</name>
</gene>
<evidence type="ECO:0000256" key="1">
    <source>
        <dbReference type="SAM" id="SignalP"/>
    </source>
</evidence>
<reference evidence="4" key="1">
    <citation type="submission" date="2016-09" db="EMBL/GenBank/DDBJ databases">
        <title>Genomics of Clostridium taeniosporum, an organism which forms endospores with ribbon-like appendages.</title>
        <authorList>
            <person name="Walker J.R."/>
        </authorList>
    </citation>
    <scope>NUCLEOTIDE SEQUENCE [LARGE SCALE GENOMIC DNA]</scope>
    <source>
        <strain evidence="4">1/k</strain>
        <plasmid evidence="4">Plasmid pct1</plasmid>
    </source>
</reference>
<dbReference type="Gene3D" id="2.30.30.40">
    <property type="entry name" value="SH3 Domains"/>
    <property type="match status" value="1"/>
</dbReference>
<dbReference type="KEGG" id="ctae:BGI42_14660"/>
<evidence type="ECO:0000313" key="4">
    <source>
        <dbReference type="Proteomes" id="UP000094652"/>
    </source>
</evidence>
<dbReference type="PROSITE" id="PS51781">
    <property type="entry name" value="SH3B"/>
    <property type="match status" value="1"/>
</dbReference>
<keyword evidence="4" id="KW-1185">Reference proteome</keyword>
<feature type="domain" description="SH3b" evidence="2">
    <location>
        <begin position="59"/>
        <end position="122"/>
    </location>
</feature>
<evidence type="ECO:0000313" key="3">
    <source>
        <dbReference type="EMBL" id="AOR24984.1"/>
    </source>
</evidence>
<protein>
    <submittedName>
        <fullName evidence="3">SH3 domain-containing protein</fullName>
    </submittedName>
</protein>
<evidence type="ECO:0000259" key="2">
    <source>
        <dbReference type="PROSITE" id="PS51781"/>
    </source>
</evidence>
<dbReference type="RefSeq" id="WP_069681103.1">
    <property type="nucleotide sequence ID" value="NZ_CP017254.1"/>
</dbReference>
<dbReference type="Proteomes" id="UP000094652">
    <property type="component" value="Plasmid pCt1"/>
</dbReference>
<dbReference type="EMBL" id="CP017254">
    <property type="protein sequence ID" value="AOR24984.1"/>
    <property type="molecule type" value="Genomic_DNA"/>
</dbReference>
<dbReference type="InterPro" id="IPR003646">
    <property type="entry name" value="SH3-like_bac-type"/>
</dbReference>
<dbReference type="OrthoDB" id="5344211at2"/>